<dbReference type="EMBL" id="BAABLD010000005">
    <property type="protein sequence ID" value="GAA5162015.1"/>
    <property type="molecule type" value="Genomic_DNA"/>
</dbReference>
<feature type="transmembrane region" description="Helical" evidence="1">
    <location>
        <begin position="268"/>
        <end position="291"/>
    </location>
</feature>
<organism evidence="3 4">
    <name type="scientific">Viridibacterium curvum</name>
    <dbReference type="NCBI Taxonomy" id="1101404"/>
    <lineage>
        <taxon>Bacteria</taxon>
        <taxon>Pseudomonadati</taxon>
        <taxon>Pseudomonadota</taxon>
        <taxon>Betaproteobacteria</taxon>
        <taxon>Rhodocyclales</taxon>
        <taxon>Rhodocyclaceae</taxon>
        <taxon>Viridibacterium</taxon>
    </lineage>
</organism>
<dbReference type="InterPro" id="IPR002656">
    <property type="entry name" value="Acyl_transf_3_dom"/>
</dbReference>
<evidence type="ECO:0000313" key="4">
    <source>
        <dbReference type="Proteomes" id="UP001500547"/>
    </source>
</evidence>
<dbReference type="InterPro" id="IPR050879">
    <property type="entry name" value="Acyltransferase_3"/>
</dbReference>
<feature type="transmembrane region" description="Helical" evidence="1">
    <location>
        <begin position="168"/>
        <end position="185"/>
    </location>
</feature>
<evidence type="ECO:0000313" key="3">
    <source>
        <dbReference type="EMBL" id="GAA5162015.1"/>
    </source>
</evidence>
<feature type="transmembrane region" description="Helical" evidence="1">
    <location>
        <begin position="86"/>
        <end position="104"/>
    </location>
</feature>
<feature type="transmembrane region" description="Helical" evidence="1">
    <location>
        <begin position="303"/>
        <end position="324"/>
    </location>
</feature>
<feature type="transmembrane region" description="Helical" evidence="1">
    <location>
        <begin position="47"/>
        <end position="65"/>
    </location>
</feature>
<feature type="domain" description="Acyltransferase 3" evidence="2">
    <location>
        <begin position="2"/>
        <end position="300"/>
    </location>
</feature>
<evidence type="ECO:0000259" key="2">
    <source>
        <dbReference type="Pfam" id="PF01757"/>
    </source>
</evidence>
<protein>
    <recommendedName>
        <fullName evidence="2">Acyltransferase 3 domain-containing protein</fullName>
    </recommendedName>
</protein>
<feature type="transmembrane region" description="Helical" evidence="1">
    <location>
        <begin position="191"/>
        <end position="208"/>
    </location>
</feature>
<gene>
    <name evidence="3" type="ORF">GCM10025770_12210</name>
</gene>
<accession>A0ABP9QHI6</accession>
<feature type="transmembrane region" description="Helical" evidence="1">
    <location>
        <begin position="141"/>
        <end position="161"/>
    </location>
</feature>
<dbReference type="Pfam" id="PF01757">
    <property type="entry name" value="Acyl_transf_3"/>
    <property type="match status" value="1"/>
</dbReference>
<keyword evidence="1" id="KW-1133">Transmembrane helix</keyword>
<sequence length="348" mass="37986">MQGLDVFKAVAAQLIVLHHLAFYGPMPDAAWSLAPDLFGWLANHARIAVQLFIVMAGFLTAHTLAPAGQLSVPASFGLVARRYLRLALPFCVALLVCMACSALVRGTLDPALVPHAPSARQFLAHVFLMHDLFGFDALSAGAWYVAIDLQLFVLFLGLMHFGGRMGQYAGAVLVFCAALAGFFHFNRDASWDVFGVYYFGAYGLGVYARWALNSLVWRRAFGVLAVIAVLALIVDYRVRLTVAVVMACMLCWSLRWQLAPLAAALSRYLARTSYALFLTHFSVLLLTNMVASKWVGQSRAGNFSGLLVAWGLANLVAHVFHRWVEVPALQWISRVRPRVATGAAAATA</sequence>
<keyword evidence="4" id="KW-1185">Reference proteome</keyword>
<feature type="transmembrane region" description="Helical" evidence="1">
    <location>
        <begin position="240"/>
        <end position="256"/>
    </location>
</feature>
<dbReference type="Proteomes" id="UP001500547">
    <property type="component" value="Unassembled WGS sequence"/>
</dbReference>
<keyword evidence="1" id="KW-0812">Transmembrane</keyword>
<evidence type="ECO:0000256" key="1">
    <source>
        <dbReference type="SAM" id="Phobius"/>
    </source>
</evidence>
<comment type="caution">
    <text evidence="3">The sequence shown here is derived from an EMBL/GenBank/DDBJ whole genome shotgun (WGS) entry which is preliminary data.</text>
</comment>
<proteinExistence type="predicted"/>
<feature type="transmembrane region" description="Helical" evidence="1">
    <location>
        <begin position="215"/>
        <end position="234"/>
    </location>
</feature>
<reference evidence="4" key="1">
    <citation type="journal article" date="2019" name="Int. J. Syst. Evol. Microbiol.">
        <title>The Global Catalogue of Microorganisms (GCM) 10K type strain sequencing project: providing services to taxonomists for standard genome sequencing and annotation.</title>
        <authorList>
            <consortium name="The Broad Institute Genomics Platform"/>
            <consortium name="The Broad Institute Genome Sequencing Center for Infectious Disease"/>
            <person name="Wu L."/>
            <person name="Ma J."/>
        </authorList>
    </citation>
    <scope>NUCLEOTIDE SEQUENCE [LARGE SCALE GENOMIC DNA]</scope>
    <source>
        <strain evidence="4">JCM 18715</strain>
    </source>
</reference>
<dbReference type="PANTHER" id="PTHR23028">
    <property type="entry name" value="ACETYLTRANSFERASE"/>
    <property type="match status" value="1"/>
</dbReference>
<dbReference type="PANTHER" id="PTHR23028:SF53">
    <property type="entry name" value="ACYL_TRANSF_3 DOMAIN-CONTAINING PROTEIN"/>
    <property type="match status" value="1"/>
</dbReference>
<keyword evidence="1" id="KW-0472">Membrane</keyword>
<name>A0ABP9QHI6_9RHOO</name>